<protein>
    <recommendedName>
        <fullName evidence="9">Protein farnesyltransferase/geranylgeranyltransferase type-1 subunit alpha</fullName>
        <ecNumber evidence="4">2.5.1.58</ecNumber>
        <ecNumber evidence="3">2.5.1.59</ecNumber>
    </recommendedName>
    <alternativeName>
        <fullName evidence="12">CAAX farnesyltransferase subunit alpha</fullName>
    </alternativeName>
    <alternativeName>
        <fullName evidence="11">FTase-alpha</fullName>
    </alternativeName>
    <alternativeName>
        <fullName evidence="10">Ras proteins prenyltransferase subunit alpha</fullName>
    </alternativeName>
    <alternativeName>
        <fullName evidence="13">Type I protein geranyl-geranyltransferase subunit alpha</fullName>
    </alternativeName>
</protein>
<dbReference type="PANTHER" id="PTHR11129:SF1">
    <property type="entry name" value="PROTEIN FARNESYLTRANSFERASE_GERANYLGERANYLTRANSFERASE TYPE-1 SUBUNIT ALPHA"/>
    <property type="match status" value="1"/>
</dbReference>
<proteinExistence type="inferred from homology"/>
<dbReference type="PROSITE" id="PS51147">
    <property type="entry name" value="PFTA"/>
    <property type="match status" value="4"/>
</dbReference>
<evidence type="ECO:0000256" key="2">
    <source>
        <dbReference type="ARBA" id="ARBA00006734"/>
    </source>
</evidence>
<dbReference type="SUPFAM" id="SSF48439">
    <property type="entry name" value="Protein prenylyltransferase"/>
    <property type="match status" value="1"/>
</dbReference>
<dbReference type="EC" id="2.5.1.59" evidence="3"/>
<evidence type="ECO:0000256" key="6">
    <source>
        <dbReference type="ARBA" id="ARBA00022679"/>
    </source>
</evidence>
<reference evidence="14 15" key="1">
    <citation type="submission" date="2017-03" db="EMBL/GenBank/DDBJ databases">
        <title>Genomes of endolithic fungi from Antarctica.</title>
        <authorList>
            <person name="Coleine C."/>
            <person name="Masonjones S."/>
            <person name="Stajich J.E."/>
        </authorList>
    </citation>
    <scope>NUCLEOTIDE SEQUENCE [LARGE SCALE GENOMIC DNA]</scope>
    <source>
        <strain evidence="14 15">CCFEE 5187</strain>
    </source>
</reference>
<dbReference type="PANTHER" id="PTHR11129">
    <property type="entry name" value="PROTEIN FARNESYLTRANSFERASE ALPHA SUBUNIT/RAB GERANYLGERANYL TRANSFERASE ALPHA SUBUNIT"/>
    <property type="match status" value="1"/>
</dbReference>
<keyword evidence="6" id="KW-0808">Transferase</keyword>
<evidence type="ECO:0000256" key="5">
    <source>
        <dbReference type="ARBA" id="ARBA00022602"/>
    </source>
</evidence>
<name>A0A4U0X113_9PEZI</name>
<keyword evidence="15" id="KW-1185">Reference proteome</keyword>
<dbReference type="GO" id="GO:0004660">
    <property type="term" value="F:protein farnesyltransferase activity"/>
    <property type="evidence" value="ECO:0007669"/>
    <property type="project" value="UniProtKB-EC"/>
</dbReference>
<evidence type="ECO:0000256" key="9">
    <source>
        <dbReference type="ARBA" id="ARBA00040965"/>
    </source>
</evidence>
<dbReference type="GO" id="GO:0005965">
    <property type="term" value="C:protein farnesyltransferase complex"/>
    <property type="evidence" value="ECO:0007669"/>
    <property type="project" value="TreeGrafter"/>
</dbReference>
<dbReference type="OrthoDB" id="272289at2759"/>
<evidence type="ECO:0000256" key="11">
    <source>
        <dbReference type="ARBA" id="ARBA00042436"/>
    </source>
</evidence>
<evidence type="ECO:0000256" key="13">
    <source>
        <dbReference type="ARBA" id="ARBA00043219"/>
    </source>
</evidence>
<evidence type="ECO:0000256" key="1">
    <source>
        <dbReference type="ARBA" id="ARBA00001946"/>
    </source>
</evidence>
<gene>
    <name evidence="14" type="ORF">B0A49_06119</name>
</gene>
<organism evidence="14 15">
    <name type="scientific">Cryomyces minteri</name>
    <dbReference type="NCBI Taxonomy" id="331657"/>
    <lineage>
        <taxon>Eukaryota</taxon>
        <taxon>Fungi</taxon>
        <taxon>Dikarya</taxon>
        <taxon>Ascomycota</taxon>
        <taxon>Pezizomycotina</taxon>
        <taxon>Dothideomycetes</taxon>
        <taxon>Dothideomycetes incertae sedis</taxon>
        <taxon>Cryomyces</taxon>
    </lineage>
</organism>
<dbReference type="Pfam" id="PF01239">
    <property type="entry name" value="PPTA"/>
    <property type="match status" value="5"/>
</dbReference>
<dbReference type="InterPro" id="IPR002088">
    <property type="entry name" value="Prenyl_trans_a"/>
</dbReference>
<keyword evidence="5" id="KW-0637">Prenyltransferase</keyword>
<accession>A0A4U0X113</accession>
<evidence type="ECO:0000313" key="15">
    <source>
        <dbReference type="Proteomes" id="UP000308768"/>
    </source>
</evidence>
<dbReference type="EC" id="2.5.1.58" evidence="4"/>
<dbReference type="STRING" id="331657.A0A4U0X113"/>
<keyword evidence="7" id="KW-0677">Repeat</keyword>
<keyword evidence="8" id="KW-0460">Magnesium</keyword>
<dbReference type="Proteomes" id="UP000308768">
    <property type="component" value="Unassembled WGS sequence"/>
</dbReference>
<sequence length="318" mass="36458">MPKYAENPAWEDVVPIPQDDGGPNPLAAIAYTEEYSEAMSYLRAVMANNEMSERVLDLTEDIIDMNPAHYTVWLYRAKVLFEIDADLRAETEWVNKTAFRHLKNYQIWHHRQLIVDKLGSAEGEADFIARMFEKDAKNYHVWSYRQWLVRRFDLWEDGELEAVEELLKKDVRNNSAWNHRWFLVFGKDQDGAMKDKAVTDREIEYAKAAIEKAPQNQSSWNYLRGILRLSAQPLSTAKAFASRYASLDDADNVNSSHALDLLADIFAQEEGAEEEARQALSLLAERYDPIRANYWNYRASLLNGSAGEAKAKGQSAAV</sequence>
<evidence type="ECO:0000256" key="7">
    <source>
        <dbReference type="ARBA" id="ARBA00022737"/>
    </source>
</evidence>
<dbReference type="EMBL" id="NAJN01000688">
    <property type="protein sequence ID" value="TKA69904.1"/>
    <property type="molecule type" value="Genomic_DNA"/>
</dbReference>
<comment type="similarity">
    <text evidence="2">Belongs to the protein prenyltransferase subunit alpha family.</text>
</comment>
<evidence type="ECO:0000256" key="12">
    <source>
        <dbReference type="ARBA" id="ARBA00043086"/>
    </source>
</evidence>
<evidence type="ECO:0000313" key="14">
    <source>
        <dbReference type="EMBL" id="TKA69904.1"/>
    </source>
</evidence>
<evidence type="ECO:0000256" key="4">
    <source>
        <dbReference type="ARBA" id="ARBA00012702"/>
    </source>
</evidence>
<dbReference type="Gene3D" id="1.25.40.120">
    <property type="entry name" value="Protein prenylyltransferase"/>
    <property type="match status" value="1"/>
</dbReference>
<dbReference type="GO" id="GO:0004662">
    <property type="term" value="F:CAAX-protein geranylgeranyltransferase activity"/>
    <property type="evidence" value="ECO:0007669"/>
    <property type="project" value="UniProtKB-EC"/>
</dbReference>
<dbReference type="AlphaFoldDB" id="A0A4U0X113"/>
<comment type="cofactor">
    <cofactor evidence="1">
        <name>Mg(2+)</name>
        <dbReference type="ChEBI" id="CHEBI:18420"/>
    </cofactor>
</comment>
<evidence type="ECO:0000256" key="3">
    <source>
        <dbReference type="ARBA" id="ARBA00012700"/>
    </source>
</evidence>
<comment type="caution">
    <text evidence="14">The sequence shown here is derived from an EMBL/GenBank/DDBJ whole genome shotgun (WGS) entry which is preliminary data.</text>
</comment>
<dbReference type="GO" id="GO:0005953">
    <property type="term" value="C:CAAX-protein geranylgeranyltransferase complex"/>
    <property type="evidence" value="ECO:0007669"/>
    <property type="project" value="TreeGrafter"/>
</dbReference>
<evidence type="ECO:0000256" key="10">
    <source>
        <dbReference type="ARBA" id="ARBA00041392"/>
    </source>
</evidence>
<evidence type="ECO:0000256" key="8">
    <source>
        <dbReference type="ARBA" id="ARBA00022842"/>
    </source>
</evidence>